<dbReference type="AlphaFoldDB" id="A0A3P7MC99"/>
<dbReference type="PROSITE" id="PS50030">
    <property type="entry name" value="UBA"/>
    <property type="match status" value="1"/>
</dbReference>
<keyword evidence="3" id="KW-0808">Transferase</keyword>
<keyword evidence="5" id="KW-0418">Kinase</keyword>
<evidence type="ECO:0000259" key="9">
    <source>
        <dbReference type="PROSITE" id="PS50011"/>
    </source>
</evidence>
<evidence type="ECO:0000256" key="1">
    <source>
        <dbReference type="ARBA" id="ARBA00012513"/>
    </source>
</evidence>
<dbReference type="PANTHER" id="PTHR24346:SF82">
    <property type="entry name" value="KP78A-RELATED"/>
    <property type="match status" value="1"/>
</dbReference>
<evidence type="ECO:0000256" key="4">
    <source>
        <dbReference type="ARBA" id="ARBA00022741"/>
    </source>
</evidence>
<keyword evidence="4" id="KW-0547">Nucleotide-binding</keyword>
<protein>
    <recommendedName>
        <fullName evidence="1">non-specific serine/threonine protein kinase</fullName>
        <ecNumber evidence="1">2.7.11.1</ecNumber>
    </recommendedName>
</protein>
<proteinExistence type="predicted"/>
<evidence type="ECO:0000256" key="7">
    <source>
        <dbReference type="ARBA" id="ARBA00047899"/>
    </source>
</evidence>
<feature type="domain" description="Protein kinase" evidence="9">
    <location>
        <begin position="1"/>
        <end position="82"/>
    </location>
</feature>
<dbReference type="InterPro" id="IPR011009">
    <property type="entry name" value="Kinase-like_dom_sf"/>
</dbReference>
<keyword evidence="6" id="KW-0067">ATP-binding</keyword>
<dbReference type="EC" id="2.7.11.1" evidence="1"/>
<dbReference type="EMBL" id="UYRU01073765">
    <property type="protein sequence ID" value="VDN23830.1"/>
    <property type="molecule type" value="Genomic_DNA"/>
</dbReference>
<dbReference type="Gene3D" id="1.10.8.10">
    <property type="entry name" value="DNA helicase RuvA subunit, C-terminal domain"/>
    <property type="match status" value="1"/>
</dbReference>
<evidence type="ECO:0000256" key="8">
    <source>
        <dbReference type="ARBA" id="ARBA00048679"/>
    </source>
</evidence>
<feature type="non-terminal residue" evidence="11">
    <location>
        <position position="1"/>
    </location>
</feature>
<dbReference type="GO" id="GO:0005524">
    <property type="term" value="F:ATP binding"/>
    <property type="evidence" value="ECO:0007669"/>
    <property type="project" value="UniProtKB-KW"/>
</dbReference>
<evidence type="ECO:0000313" key="11">
    <source>
        <dbReference type="EMBL" id="VDN23830.1"/>
    </source>
</evidence>
<keyword evidence="12" id="KW-1185">Reference proteome</keyword>
<accession>A0A3P7MC99</accession>
<dbReference type="InterPro" id="IPR015940">
    <property type="entry name" value="UBA"/>
</dbReference>
<dbReference type="OrthoDB" id="504170at2759"/>
<dbReference type="InterPro" id="IPR000719">
    <property type="entry name" value="Prot_kinase_dom"/>
</dbReference>
<keyword evidence="2" id="KW-0723">Serine/threonine-protein kinase</keyword>
<dbReference type="SMART" id="SM00165">
    <property type="entry name" value="UBA"/>
    <property type="match status" value="1"/>
</dbReference>
<dbReference type="GO" id="GO:0035556">
    <property type="term" value="P:intracellular signal transduction"/>
    <property type="evidence" value="ECO:0007669"/>
    <property type="project" value="TreeGrafter"/>
</dbReference>
<dbReference type="GO" id="GO:0005737">
    <property type="term" value="C:cytoplasm"/>
    <property type="evidence" value="ECO:0007669"/>
    <property type="project" value="TreeGrafter"/>
</dbReference>
<dbReference type="PROSITE" id="PS50011">
    <property type="entry name" value="PROTEIN_KINASE_DOM"/>
    <property type="match status" value="1"/>
</dbReference>
<dbReference type="Pfam" id="PF00069">
    <property type="entry name" value="Pkinase"/>
    <property type="match status" value="1"/>
</dbReference>
<reference evidence="11 12" key="1">
    <citation type="submission" date="2018-11" db="EMBL/GenBank/DDBJ databases">
        <authorList>
            <consortium name="Pathogen Informatics"/>
        </authorList>
    </citation>
    <scope>NUCLEOTIDE SEQUENCE [LARGE SCALE GENOMIC DNA]</scope>
</reference>
<organism evidence="11 12">
    <name type="scientific">Dibothriocephalus latus</name>
    <name type="common">Fish tapeworm</name>
    <name type="synonym">Diphyllobothrium latum</name>
    <dbReference type="NCBI Taxonomy" id="60516"/>
    <lineage>
        <taxon>Eukaryota</taxon>
        <taxon>Metazoa</taxon>
        <taxon>Spiralia</taxon>
        <taxon>Lophotrochozoa</taxon>
        <taxon>Platyhelminthes</taxon>
        <taxon>Cestoda</taxon>
        <taxon>Eucestoda</taxon>
        <taxon>Diphyllobothriidea</taxon>
        <taxon>Diphyllobothriidae</taxon>
        <taxon>Dibothriocephalus</taxon>
    </lineage>
</organism>
<dbReference type="InterPro" id="IPR057380">
    <property type="entry name" value="UBA_SIK1/2/3"/>
</dbReference>
<evidence type="ECO:0000256" key="3">
    <source>
        <dbReference type="ARBA" id="ARBA00022679"/>
    </source>
</evidence>
<evidence type="ECO:0000256" key="5">
    <source>
        <dbReference type="ARBA" id="ARBA00022777"/>
    </source>
</evidence>
<evidence type="ECO:0000259" key="10">
    <source>
        <dbReference type="PROSITE" id="PS50030"/>
    </source>
</evidence>
<dbReference type="Proteomes" id="UP000281553">
    <property type="component" value="Unassembled WGS sequence"/>
</dbReference>
<feature type="domain" description="UBA" evidence="10">
    <location>
        <begin position="101"/>
        <end position="141"/>
    </location>
</feature>
<evidence type="ECO:0000256" key="6">
    <source>
        <dbReference type="ARBA" id="ARBA00022840"/>
    </source>
</evidence>
<dbReference type="GO" id="GO:0000226">
    <property type="term" value="P:microtubule cytoskeleton organization"/>
    <property type="evidence" value="ECO:0007669"/>
    <property type="project" value="TreeGrafter"/>
</dbReference>
<dbReference type="SUPFAM" id="SSF56112">
    <property type="entry name" value="Protein kinase-like (PK-like)"/>
    <property type="match status" value="1"/>
</dbReference>
<dbReference type="GO" id="GO:0050321">
    <property type="term" value="F:tau-protein kinase activity"/>
    <property type="evidence" value="ECO:0007669"/>
    <property type="project" value="TreeGrafter"/>
</dbReference>
<name>A0A3P7MC99_DIBLA</name>
<dbReference type="FunFam" id="1.10.8.10:FF:000005">
    <property type="entry name" value="Non-specific serine/threonine protein kinase"/>
    <property type="match status" value="1"/>
</dbReference>
<dbReference type="Pfam" id="PF23312">
    <property type="entry name" value="UBA_SIK3"/>
    <property type="match status" value="1"/>
</dbReference>
<gene>
    <name evidence="11" type="ORF">DILT_LOCUS14329</name>
</gene>
<comment type="catalytic activity">
    <reaction evidence="8">
        <text>L-seryl-[protein] + ATP = O-phospho-L-seryl-[protein] + ADP + H(+)</text>
        <dbReference type="Rhea" id="RHEA:17989"/>
        <dbReference type="Rhea" id="RHEA-COMP:9863"/>
        <dbReference type="Rhea" id="RHEA-COMP:11604"/>
        <dbReference type="ChEBI" id="CHEBI:15378"/>
        <dbReference type="ChEBI" id="CHEBI:29999"/>
        <dbReference type="ChEBI" id="CHEBI:30616"/>
        <dbReference type="ChEBI" id="CHEBI:83421"/>
        <dbReference type="ChEBI" id="CHEBI:456216"/>
        <dbReference type="EC" id="2.7.11.1"/>
    </reaction>
</comment>
<dbReference type="CDD" id="cd14337">
    <property type="entry name" value="UBA_MARK_Par1"/>
    <property type="match status" value="1"/>
</dbReference>
<comment type="catalytic activity">
    <reaction evidence="7">
        <text>L-threonyl-[protein] + ATP = O-phospho-L-threonyl-[protein] + ADP + H(+)</text>
        <dbReference type="Rhea" id="RHEA:46608"/>
        <dbReference type="Rhea" id="RHEA-COMP:11060"/>
        <dbReference type="Rhea" id="RHEA-COMP:11605"/>
        <dbReference type="ChEBI" id="CHEBI:15378"/>
        <dbReference type="ChEBI" id="CHEBI:30013"/>
        <dbReference type="ChEBI" id="CHEBI:30616"/>
        <dbReference type="ChEBI" id="CHEBI:61977"/>
        <dbReference type="ChEBI" id="CHEBI:456216"/>
        <dbReference type="EC" id="2.7.11.1"/>
    </reaction>
</comment>
<sequence length="159" mass="18446">GRKYDGPEVDVWSLGVILYTLVSGSLPFDGENLRELRERVLTGKYRVPFYMSTDCEALLRKMLHLNPQKRHSLESVMKDKWMNTGYENDPLTPYVEPTPNLEDPRRIEIMVKLGFKRQDIIESLRSESFDAIAATYFLLDPRNSRVESDSNRSSETSLR</sequence>
<dbReference type="PANTHER" id="PTHR24346">
    <property type="entry name" value="MAP/MICROTUBULE AFFINITY-REGULATING KINASE"/>
    <property type="match status" value="1"/>
</dbReference>
<evidence type="ECO:0000313" key="12">
    <source>
        <dbReference type="Proteomes" id="UP000281553"/>
    </source>
</evidence>
<evidence type="ECO:0000256" key="2">
    <source>
        <dbReference type="ARBA" id="ARBA00022527"/>
    </source>
</evidence>
<dbReference type="Gene3D" id="1.10.510.10">
    <property type="entry name" value="Transferase(Phosphotransferase) domain 1"/>
    <property type="match status" value="1"/>
</dbReference>